<sequence length="808" mass="86928">MYGYIGRIQRGIPYSPPSSPELSPHHGTPDLSGGSDSVTSPDSTSSLSSQPRHDSPHSTSITGNLRKLYDEVRQPGRSFRSSRDDARCIGSEDCSASDSQFDSLQDLLERAGYKETRVITPDRQAIARMASQSPRNPAAAKGDALWNGNHASTSVAATSLRQTIQRTFSDERKPAPVRKQLRSTRSSGWLFGAFWRAESASEEVPAVPKIPSIRITPSNDMHHEPESGHGLAEEQRKDFVASKTDIAARRNEQEQVITHQAAPAKPSHTSASGRTSTPRRPKAKASQTSPKASPSKTIRKQASRNQLWMGSLAYRNAKSQTAPVRMKGAFDLDRAIGKDTAAAADRFAQQLGAAKKGKRRTGLAEAFADSPTKPQRGSMDDPQTESPRTQRRRRNERAVWRESLQGLNRFGDRSGRKGHDEDPTPVKPAAESGAENGTIAVQLLAGPALPFLTMDPAVALRNEACLRPSHLRRMKSVDVLSKALQECERLKREREASSSTLPIDASHLAPPSPVRPPSPPTLMVSSPSGITSPKVLELNGTEFEPRSWSPLKGEAIISSRRVTRRRSKPRLNPIQRSPAAAAGEAAGLEAVRGRTKSPRSQRTCPTANGGDGPRSSVKSTAGSSKVRPQATRSNASGSTSAAIPSRQPFGSSAAANAVEGREDDDPFRCDGPLPSTIKKKAFMQSLSRGSKIAKLIEETHRRPMMVSDENSFASAGLDSPTSRVSANRRGNKAGSVSRAGAGAGASRSIRREPKAAGADEHSGHGDGAERDDDDDGLPRLSSSLSRSSARRMEALTMALRECADNSQL</sequence>
<feature type="compositionally biased region" description="Polar residues" evidence="1">
    <location>
        <begin position="285"/>
        <end position="296"/>
    </location>
</feature>
<feature type="compositionally biased region" description="Low complexity" evidence="1">
    <location>
        <begin position="579"/>
        <end position="590"/>
    </location>
</feature>
<feature type="region of interest" description="Disordered" evidence="1">
    <location>
        <begin position="559"/>
        <end position="675"/>
    </location>
</feature>
<feature type="compositionally biased region" description="Low complexity" evidence="1">
    <location>
        <begin position="733"/>
        <end position="747"/>
    </location>
</feature>
<feature type="region of interest" description="Disordered" evidence="1">
    <location>
        <begin position="352"/>
        <end position="434"/>
    </location>
</feature>
<evidence type="ECO:0000313" key="2">
    <source>
        <dbReference type="EMBL" id="SPO35981.1"/>
    </source>
</evidence>
<name>A0A5C3EY57_9BASI</name>
<feature type="region of interest" description="Disordered" evidence="1">
    <location>
        <begin position="698"/>
        <end position="789"/>
    </location>
</feature>
<keyword evidence="3" id="KW-1185">Reference proteome</keyword>
<feature type="compositionally biased region" description="Low complexity" evidence="1">
    <location>
        <begin position="778"/>
        <end position="787"/>
    </location>
</feature>
<dbReference type="Proteomes" id="UP000323386">
    <property type="component" value="Unassembled WGS sequence"/>
</dbReference>
<feature type="region of interest" description="Disordered" evidence="1">
    <location>
        <begin position="201"/>
        <end position="235"/>
    </location>
</feature>
<feature type="compositionally biased region" description="Low complexity" evidence="1">
    <location>
        <begin position="32"/>
        <end position="49"/>
    </location>
</feature>
<feature type="region of interest" description="Disordered" evidence="1">
    <location>
        <begin position="491"/>
        <end position="522"/>
    </location>
</feature>
<dbReference type="EMBL" id="OOIP01000003">
    <property type="protein sequence ID" value="SPO35981.1"/>
    <property type="molecule type" value="Genomic_DNA"/>
</dbReference>
<organism evidence="2 3">
    <name type="scientific">Pseudozyma flocculosa</name>
    <dbReference type="NCBI Taxonomy" id="84751"/>
    <lineage>
        <taxon>Eukaryota</taxon>
        <taxon>Fungi</taxon>
        <taxon>Dikarya</taxon>
        <taxon>Basidiomycota</taxon>
        <taxon>Ustilaginomycotina</taxon>
        <taxon>Ustilaginomycetes</taxon>
        <taxon>Ustilaginales</taxon>
        <taxon>Ustilaginaceae</taxon>
        <taxon>Pseudozyma</taxon>
    </lineage>
</organism>
<feature type="compositionally biased region" description="Polar residues" evidence="1">
    <location>
        <begin position="708"/>
        <end position="725"/>
    </location>
</feature>
<protein>
    <submittedName>
        <fullName evidence="2">Uncharacterized protein</fullName>
    </submittedName>
</protein>
<feature type="compositionally biased region" description="Basic and acidic residues" evidence="1">
    <location>
        <begin position="410"/>
        <end position="424"/>
    </location>
</feature>
<evidence type="ECO:0000256" key="1">
    <source>
        <dbReference type="SAM" id="MobiDB-lite"/>
    </source>
</evidence>
<evidence type="ECO:0000313" key="3">
    <source>
        <dbReference type="Proteomes" id="UP000323386"/>
    </source>
</evidence>
<dbReference type="AlphaFoldDB" id="A0A5C3EY57"/>
<feature type="region of interest" description="Disordered" evidence="1">
    <location>
        <begin position="253"/>
        <end position="303"/>
    </location>
</feature>
<dbReference type="OrthoDB" id="2536714at2759"/>
<feature type="compositionally biased region" description="Polar residues" evidence="1">
    <location>
        <begin position="630"/>
        <end position="654"/>
    </location>
</feature>
<feature type="compositionally biased region" description="Basic and acidic residues" evidence="1">
    <location>
        <begin position="749"/>
        <end position="768"/>
    </location>
</feature>
<reference evidence="2 3" key="1">
    <citation type="submission" date="2018-03" db="EMBL/GenBank/DDBJ databases">
        <authorList>
            <person name="Guldener U."/>
        </authorList>
    </citation>
    <scope>NUCLEOTIDE SEQUENCE [LARGE SCALE GENOMIC DNA]</scope>
    <source>
        <strain evidence="2 3">DAOM196992</strain>
    </source>
</reference>
<accession>A0A5C3EY57</accession>
<feature type="compositionally biased region" description="Polar residues" evidence="1">
    <location>
        <begin position="267"/>
        <end position="276"/>
    </location>
</feature>
<proteinExistence type="predicted"/>
<gene>
    <name evidence="2" type="ORF">PSFLO_01452</name>
</gene>
<feature type="region of interest" description="Disordered" evidence="1">
    <location>
        <begin position="1"/>
        <end position="98"/>
    </location>
</feature>
<feature type="compositionally biased region" description="Basic and acidic residues" evidence="1">
    <location>
        <begin position="220"/>
        <end position="235"/>
    </location>
</feature>
<feature type="compositionally biased region" description="Pro residues" evidence="1">
    <location>
        <begin position="510"/>
        <end position="520"/>
    </location>
</feature>